<evidence type="ECO:0000259" key="2">
    <source>
        <dbReference type="Pfam" id="PF00465"/>
    </source>
</evidence>
<protein>
    <submittedName>
        <fullName evidence="4">Iron-containing alcohol dehydrogenase</fullName>
        <ecNumber evidence="4">1.1.1.1</ecNumber>
    </submittedName>
</protein>
<dbReference type="InterPro" id="IPR039697">
    <property type="entry name" value="Alcohol_dehydrogenase_Fe"/>
</dbReference>
<dbReference type="PANTHER" id="PTHR11496:SF104">
    <property type="entry name" value="3-DEOXY-ALPHA-D-MANNO-OCTULOSONATE 8-OXIDASE"/>
    <property type="match status" value="1"/>
</dbReference>
<name>A0A9D2CFZ6_9FIRM</name>
<reference evidence="4" key="1">
    <citation type="journal article" date="2021" name="PeerJ">
        <title>Extensive microbial diversity within the chicken gut microbiome revealed by metagenomics and culture.</title>
        <authorList>
            <person name="Gilroy R."/>
            <person name="Ravi A."/>
            <person name="Getino M."/>
            <person name="Pursley I."/>
            <person name="Horton D.L."/>
            <person name="Alikhan N.F."/>
            <person name="Baker D."/>
            <person name="Gharbi K."/>
            <person name="Hall N."/>
            <person name="Watson M."/>
            <person name="Adriaenssens E.M."/>
            <person name="Foster-Nyarko E."/>
            <person name="Jarju S."/>
            <person name="Secka A."/>
            <person name="Antonio M."/>
            <person name="Oren A."/>
            <person name="Chaudhuri R.R."/>
            <person name="La Ragione R."/>
            <person name="Hildebrand F."/>
            <person name="Pallen M.J."/>
        </authorList>
    </citation>
    <scope>NUCLEOTIDE SEQUENCE</scope>
    <source>
        <strain evidence="4">CHK199-9574</strain>
    </source>
</reference>
<dbReference type="InterPro" id="IPR056798">
    <property type="entry name" value="ADH_Fe_C"/>
</dbReference>
<dbReference type="InterPro" id="IPR001670">
    <property type="entry name" value="ADH_Fe/GldA"/>
</dbReference>
<evidence type="ECO:0000256" key="1">
    <source>
        <dbReference type="ARBA" id="ARBA00023002"/>
    </source>
</evidence>
<dbReference type="FunFam" id="3.40.50.1970:FF:000003">
    <property type="entry name" value="Alcohol dehydrogenase, iron-containing"/>
    <property type="match status" value="1"/>
</dbReference>
<evidence type="ECO:0000313" key="4">
    <source>
        <dbReference type="EMBL" id="HIY77761.1"/>
    </source>
</evidence>
<dbReference type="AlphaFoldDB" id="A0A9D2CFZ6"/>
<dbReference type="Pfam" id="PF00465">
    <property type="entry name" value="Fe-ADH"/>
    <property type="match status" value="1"/>
</dbReference>
<dbReference type="Pfam" id="PF25137">
    <property type="entry name" value="ADH_Fe_C"/>
    <property type="match status" value="1"/>
</dbReference>
<dbReference type="GO" id="GO:0046872">
    <property type="term" value="F:metal ion binding"/>
    <property type="evidence" value="ECO:0007669"/>
    <property type="project" value="InterPro"/>
</dbReference>
<proteinExistence type="predicted"/>
<accession>A0A9D2CFZ6</accession>
<comment type="caution">
    <text evidence="4">The sequence shown here is derived from an EMBL/GenBank/DDBJ whole genome shotgun (WGS) entry which is preliminary data.</text>
</comment>
<reference evidence="4" key="2">
    <citation type="submission" date="2021-04" db="EMBL/GenBank/DDBJ databases">
        <authorList>
            <person name="Gilroy R."/>
        </authorList>
    </citation>
    <scope>NUCLEOTIDE SEQUENCE</scope>
    <source>
        <strain evidence="4">CHK199-9574</strain>
    </source>
</reference>
<organism evidence="4 5">
    <name type="scientific">Candidatus Borkfalkia excrementavium</name>
    <dbReference type="NCBI Taxonomy" id="2838505"/>
    <lineage>
        <taxon>Bacteria</taxon>
        <taxon>Bacillati</taxon>
        <taxon>Bacillota</taxon>
        <taxon>Clostridia</taxon>
        <taxon>Christensenellales</taxon>
        <taxon>Christensenellaceae</taxon>
        <taxon>Candidatus Borkfalkia</taxon>
    </lineage>
</organism>
<evidence type="ECO:0000259" key="3">
    <source>
        <dbReference type="Pfam" id="PF25137"/>
    </source>
</evidence>
<gene>
    <name evidence="4" type="ORF">H9728_01835</name>
</gene>
<dbReference type="Gene3D" id="3.40.50.1970">
    <property type="match status" value="1"/>
</dbReference>
<evidence type="ECO:0000313" key="5">
    <source>
        <dbReference type="Proteomes" id="UP000824135"/>
    </source>
</evidence>
<keyword evidence="1 4" id="KW-0560">Oxidoreductase</keyword>
<dbReference type="PROSITE" id="PS00913">
    <property type="entry name" value="ADH_IRON_1"/>
    <property type="match status" value="1"/>
</dbReference>
<feature type="domain" description="Fe-containing alcohol dehydrogenase-like C-terminal" evidence="3">
    <location>
        <begin position="186"/>
        <end position="307"/>
    </location>
</feature>
<dbReference type="Proteomes" id="UP000824135">
    <property type="component" value="Unassembled WGS sequence"/>
</dbReference>
<dbReference type="CDD" id="cd08181">
    <property type="entry name" value="PPD-like"/>
    <property type="match status" value="1"/>
</dbReference>
<dbReference type="SUPFAM" id="SSF56796">
    <property type="entry name" value="Dehydroquinate synthase-like"/>
    <property type="match status" value="1"/>
</dbReference>
<feature type="domain" description="Alcohol dehydrogenase iron-type/glycerol dehydrogenase GldA" evidence="2">
    <location>
        <begin position="8"/>
        <end position="173"/>
    </location>
</feature>
<sequence>MNFNYYMPVRIFCGRDCLVKNVDYISSFGKRAIVVTGKSSAKNGALADIASAFEKAGIKYCVFDRVMPNPTAENVREGGSAARRFGADFVVAAGGGSPMDAAKVIARLAKGDAEDVFSLGGAAAEDVLPMIHIPTTAGTGSEVTPYAILTDRVQETKRNVSSPAFFPRAAFLDGKYLRGIPHDTAVYTAIDAVSHAMEGMLSVRAGALSDTLAKESLHMISSEFSSLTADALTDEGRDRLLYAAALAGMVIANTGTCAVHSMGYSLTYEHGAPHGRANGLLLPDFLAVCEERSPERGGQILGAFGCKNAFGLKELFRPLLGGREQIGDDLLRKYAKRAAANKNISNCIVRFDEEDLFRVLKSAVGK</sequence>
<dbReference type="GO" id="GO:0004022">
    <property type="term" value="F:alcohol dehydrogenase (NAD+) activity"/>
    <property type="evidence" value="ECO:0007669"/>
    <property type="project" value="UniProtKB-EC"/>
</dbReference>
<dbReference type="EC" id="1.1.1.1" evidence="4"/>
<dbReference type="InterPro" id="IPR018211">
    <property type="entry name" value="ADH_Fe_CS"/>
</dbReference>
<dbReference type="EMBL" id="DXCO01000014">
    <property type="protein sequence ID" value="HIY77761.1"/>
    <property type="molecule type" value="Genomic_DNA"/>
</dbReference>
<dbReference type="Gene3D" id="1.20.1090.10">
    <property type="entry name" value="Dehydroquinate synthase-like - alpha domain"/>
    <property type="match status" value="1"/>
</dbReference>
<dbReference type="PANTHER" id="PTHR11496">
    <property type="entry name" value="ALCOHOL DEHYDROGENASE"/>
    <property type="match status" value="1"/>
</dbReference>